<evidence type="ECO:0000256" key="5">
    <source>
        <dbReference type="ARBA" id="ARBA00022692"/>
    </source>
</evidence>
<feature type="transmembrane region" description="Helical" evidence="10">
    <location>
        <begin position="31"/>
        <end position="47"/>
    </location>
</feature>
<dbReference type="InterPro" id="IPR004299">
    <property type="entry name" value="MBOAT_fam"/>
</dbReference>
<dbReference type="Pfam" id="PF03062">
    <property type="entry name" value="MBOAT"/>
    <property type="match status" value="1"/>
</dbReference>
<dbReference type="EMBL" id="JBHFNS010000033">
    <property type="protein sequence ID" value="MFB2935118.1"/>
    <property type="molecule type" value="Genomic_DNA"/>
</dbReference>
<evidence type="ECO:0000256" key="4">
    <source>
        <dbReference type="ARBA" id="ARBA00022679"/>
    </source>
</evidence>
<gene>
    <name evidence="11" type="ORF">ACE1B6_07545</name>
</gene>
<accession>A0ABV4Y8V6</accession>
<evidence type="ECO:0000256" key="10">
    <source>
        <dbReference type="SAM" id="Phobius"/>
    </source>
</evidence>
<dbReference type="PIRSF" id="PIRSF500217">
    <property type="entry name" value="AlgI"/>
    <property type="match status" value="1"/>
</dbReference>
<name>A0ABV4Y8V6_9CYAN</name>
<keyword evidence="5 10" id="KW-0812">Transmembrane</keyword>
<evidence type="ECO:0000256" key="8">
    <source>
        <dbReference type="ARBA" id="ARBA00023315"/>
    </source>
</evidence>
<proteinExistence type="inferred from homology"/>
<protein>
    <submittedName>
        <fullName evidence="11">MBOAT family protein</fullName>
    </submittedName>
</protein>
<comment type="caution">
    <text evidence="11">The sequence shown here is derived from an EMBL/GenBank/DDBJ whole genome shotgun (WGS) entry which is preliminary data.</text>
</comment>
<feature type="transmembrane region" description="Helical" evidence="10">
    <location>
        <begin position="195"/>
        <end position="212"/>
    </location>
</feature>
<dbReference type="PANTHER" id="PTHR13285:SF23">
    <property type="entry name" value="TEICHOIC ACID D-ALANYLTRANSFERASE"/>
    <property type="match status" value="1"/>
</dbReference>
<feature type="transmembrane region" description="Helical" evidence="10">
    <location>
        <begin position="497"/>
        <end position="515"/>
    </location>
</feature>
<dbReference type="InterPro" id="IPR051085">
    <property type="entry name" value="MB_O-acyltransferase"/>
</dbReference>
<keyword evidence="7 9" id="KW-0472">Membrane</keyword>
<dbReference type="RefSeq" id="WP_413256639.1">
    <property type="nucleotide sequence ID" value="NZ_JBHFNS010000033.1"/>
</dbReference>
<evidence type="ECO:0000256" key="2">
    <source>
        <dbReference type="ARBA" id="ARBA00010323"/>
    </source>
</evidence>
<reference evidence="11 12" key="1">
    <citation type="submission" date="2024-09" db="EMBL/GenBank/DDBJ databases">
        <title>Floridaenema gen nov. (Aerosakkonemataceae, Aerosakkonematales ord. nov., Cyanobacteria) from benthic tropical and subtropical fresh waters, with the description of four new species.</title>
        <authorList>
            <person name="Moretto J.A."/>
            <person name="Berthold D.E."/>
            <person name="Lefler F.W."/>
            <person name="Huang I.-S."/>
            <person name="Laughinghouse H. IV."/>
        </authorList>
    </citation>
    <scope>NUCLEOTIDE SEQUENCE [LARGE SCALE GENOMIC DNA]</scope>
    <source>
        <strain evidence="11 12">BLCC-F154</strain>
    </source>
</reference>
<keyword evidence="6 10" id="KW-1133">Transmembrane helix</keyword>
<evidence type="ECO:0000256" key="9">
    <source>
        <dbReference type="PIRNR" id="PIRNR016636"/>
    </source>
</evidence>
<evidence type="ECO:0000256" key="6">
    <source>
        <dbReference type="ARBA" id="ARBA00022989"/>
    </source>
</evidence>
<sequence length="527" mass="60990">MLFNSPEFIFLFLPIALLIFFQLAKRGDRRMAIAWLVAVSLFFYAKTNPTSLLLLISSIGFNYGVGSALKDQLLFDRWKVNLSRKWLLTIGIAVNLIVLGYFKYANFFITTVNQLSQTSFNFEQVFFPLAISFFTFQQIAYLVDVYRGETKEESFLNYLLFVSFFPKLIAGPIVRHQDMMPQFEERSNYRFSQENLIVGMTIFAVGFFKKAIFANSMAVLANPVFDLAAQGVSLTFFEVWVGALAYTLQLYFDFSGYSDMAIGIARMFGILLPLNFDSPYKALNISDFWRRWHITLSNFLRDYIYIPLGGNRKGNLRRYFNLMLTMLLGGLWHGAGWNFVIWGGLHGAYLVTHRQWQLFRKSLGQDLQKSSWWSRWLARIVTFFAVVLSWIFFRAENMKAVSVMLAGGIGFNGFSLPPFLSARLSFMQNLGIKFDGFMPNLQTNPWYAISGICFLLAIVWVFPNTQEWMAQYNPALDYQPTKVSHPFWQKLQWQPNIVFGILFGGMIFFCCKTFLEATPSDFIYFNF</sequence>
<keyword evidence="4 9" id="KW-0808">Transferase</keyword>
<feature type="transmembrane region" description="Helical" evidence="10">
    <location>
        <begin position="319"/>
        <end position="340"/>
    </location>
</feature>
<keyword evidence="12" id="KW-1185">Reference proteome</keyword>
<evidence type="ECO:0000313" key="11">
    <source>
        <dbReference type="EMBL" id="MFB2935118.1"/>
    </source>
</evidence>
<feature type="transmembrane region" description="Helical" evidence="10">
    <location>
        <begin position="376"/>
        <end position="393"/>
    </location>
</feature>
<feature type="transmembrane region" description="Helical" evidence="10">
    <location>
        <begin position="86"/>
        <end position="105"/>
    </location>
</feature>
<comment type="similarity">
    <text evidence="2 9">Belongs to the membrane-bound acyltransferase family.</text>
</comment>
<feature type="transmembrane region" description="Helical" evidence="10">
    <location>
        <begin position="125"/>
        <end position="143"/>
    </location>
</feature>
<dbReference type="PANTHER" id="PTHR13285">
    <property type="entry name" value="ACYLTRANSFERASE"/>
    <property type="match status" value="1"/>
</dbReference>
<feature type="transmembrane region" description="Helical" evidence="10">
    <location>
        <begin position="6"/>
        <end position="24"/>
    </location>
</feature>
<dbReference type="PIRSF" id="PIRSF016636">
    <property type="entry name" value="AlgI_DltB"/>
    <property type="match status" value="1"/>
</dbReference>
<comment type="subcellular location">
    <subcellularLocation>
        <location evidence="1">Cell membrane</location>
        <topology evidence="1">Multi-pass membrane protein</topology>
    </subcellularLocation>
</comment>
<evidence type="ECO:0000256" key="3">
    <source>
        <dbReference type="ARBA" id="ARBA00022475"/>
    </source>
</evidence>
<dbReference type="InterPro" id="IPR028362">
    <property type="entry name" value="AlgI"/>
</dbReference>
<keyword evidence="8 9" id="KW-0012">Acyltransferase</keyword>
<dbReference type="Proteomes" id="UP001576776">
    <property type="component" value="Unassembled WGS sequence"/>
</dbReference>
<feature type="transmembrane region" description="Helical" evidence="10">
    <location>
        <begin position="400"/>
        <end position="420"/>
    </location>
</feature>
<dbReference type="InterPro" id="IPR024194">
    <property type="entry name" value="Ac/AlaTfrase_AlgI/DltB"/>
</dbReference>
<evidence type="ECO:0000256" key="7">
    <source>
        <dbReference type="ARBA" id="ARBA00023136"/>
    </source>
</evidence>
<evidence type="ECO:0000256" key="1">
    <source>
        <dbReference type="ARBA" id="ARBA00004651"/>
    </source>
</evidence>
<evidence type="ECO:0000313" key="12">
    <source>
        <dbReference type="Proteomes" id="UP001576776"/>
    </source>
</evidence>
<feature type="transmembrane region" description="Helical" evidence="10">
    <location>
        <begin position="445"/>
        <end position="462"/>
    </location>
</feature>
<keyword evidence="3 9" id="KW-1003">Cell membrane</keyword>
<organism evidence="11 12">
    <name type="scientific">Floridaenema fluviatile BLCC-F154</name>
    <dbReference type="NCBI Taxonomy" id="3153640"/>
    <lineage>
        <taxon>Bacteria</taxon>
        <taxon>Bacillati</taxon>
        <taxon>Cyanobacteriota</taxon>
        <taxon>Cyanophyceae</taxon>
        <taxon>Oscillatoriophycideae</taxon>
        <taxon>Aerosakkonematales</taxon>
        <taxon>Aerosakkonemataceae</taxon>
        <taxon>Floridanema</taxon>
        <taxon>Floridanema fluviatile</taxon>
    </lineage>
</organism>
<feature type="transmembrane region" description="Helical" evidence="10">
    <location>
        <begin position="155"/>
        <end position="175"/>
    </location>
</feature>